<keyword evidence="4 7" id="KW-0472">Membrane</keyword>
<evidence type="ECO:0000256" key="1">
    <source>
        <dbReference type="ARBA" id="ARBA00022475"/>
    </source>
</evidence>
<dbReference type="HAMAP" id="MF_02065">
    <property type="entry name" value="MltG"/>
    <property type="match status" value="1"/>
</dbReference>
<dbReference type="Proteomes" id="UP000176608">
    <property type="component" value="Unassembled WGS sequence"/>
</dbReference>
<keyword evidence="5 7" id="KW-0456">Lyase</keyword>
<accession>A0A1F4URL6</accession>
<dbReference type="Pfam" id="PF02618">
    <property type="entry name" value="YceG"/>
    <property type="match status" value="1"/>
</dbReference>
<comment type="function">
    <text evidence="7">Functions as a peptidoglycan terminase that cleaves nascent peptidoglycan strands endolytically to terminate their elongation.</text>
</comment>
<dbReference type="EMBL" id="MEVA01000009">
    <property type="protein sequence ID" value="OGC47450.1"/>
    <property type="molecule type" value="Genomic_DNA"/>
</dbReference>
<evidence type="ECO:0000313" key="8">
    <source>
        <dbReference type="EMBL" id="OGC47450.1"/>
    </source>
</evidence>
<evidence type="ECO:0000256" key="6">
    <source>
        <dbReference type="ARBA" id="ARBA00023316"/>
    </source>
</evidence>
<dbReference type="AlphaFoldDB" id="A0A1F4URL6"/>
<comment type="similarity">
    <text evidence="7">Belongs to the transglycosylase MltG family.</text>
</comment>
<evidence type="ECO:0000256" key="2">
    <source>
        <dbReference type="ARBA" id="ARBA00022692"/>
    </source>
</evidence>
<evidence type="ECO:0000256" key="4">
    <source>
        <dbReference type="ARBA" id="ARBA00023136"/>
    </source>
</evidence>
<evidence type="ECO:0000313" key="9">
    <source>
        <dbReference type="Proteomes" id="UP000176608"/>
    </source>
</evidence>
<dbReference type="InterPro" id="IPR003770">
    <property type="entry name" value="MLTG-like"/>
</dbReference>
<name>A0A1F4URL6_UNCKA</name>
<keyword evidence="6 7" id="KW-0961">Cell wall biogenesis/degradation</keyword>
<reference evidence="8 9" key="1">
    <citation type="journal article" date="2016" name="Nat. Commun.">
        <title>Thousands of microbial genomes shed light on interconnected biogeochemical processes in an aquifer system.</title>
        <authorList>
            <person name="Anantharaman K."/>
            <person name="Brown C.T."/>
            <person name="Hug L.A."/>
            <person name="Sharon I."/>
            <person name="Castelle C.J."/>
            <person name="Probst A.J."/>
            <person name="Thomas B.C."/>
            <person name="Singh A."/>
            <person name="Wilkins M.J."/>
            <person name="Karaoz U."/>
            <person name="Brodie E.L."/>
            <person name="Williams K.H."/>
            <person name="Hubbard S.S."/>
            <person name="Banfield J.F."/>
        </authorList>
    </citation>
    <scope>NUCLEOTIDE SEQUENCE [LARGE SCALE GENOMIC DNA]</scope>
</reference>
<sequence length="364" mass="40610">MENIDSSKFHTLNMKYKKFYIALGFVLLLVVLPALTYTYYNIALNRPAQGFKEAQFQIEEGEAISSIASRLHAQGLVNSDFLFKVHLFSQGLHTKIQAGVYNIPAGASVAELALIFQHGTNDASITFIEGWRVEEYALAASEQFENVDYNEFLTLAKDKEGFLFPDTYFFNADVDEEEIVELLGITFEEKTAGILAPRALEAAGLTKTEAIIFASIVEREVSDEEDRPVVAGILIKRWKNDELLGADATTQYAVAALQVCAPADGMEVELWTLEDCWPAEEDAKLVNWWPRELTAGDLAYDSPYNTRVHAGLPPTPISNPGAQAIEAVLNYTDTPYNYYLTDKNGITHYATTLEEHNKNVSEKL</sequence>
<gene>
    <name evidence="7" type="primary">mltG</name>
    <name evidence="8" type="ORF">A2886_03435</name>
</gene>
<keyword evidence="2 7" id="KW-0812">Transmembrane</keyword>
<dbReference type="GO" id="GO:0071555">
    <property type="term" value="P:cell wall organization"/>
    <property type="evidence" value="ECO:0007669"/>
    <property type="project" value="UniProtKB-KW"/>
</dbReference>
<dbReference type="PANTHER" id="PTHR30518">
    <property type="entry name" value="ENDOLYTIC MUREIN TRANSGLYCOSYLASE"/>
    <property type="match status" value="1"/>
</dbReference>
<dbReference type="GO" id="GO:0005886">
    <property type="term" value="C:plasma membrane"/>
    <property type="evidence" value="ECO:0007669"/>
    <property type="project" value="UniProtKB-SubCell"/>
</dbReference>
<dbReference type="GO" id="GO:0008932">
    <property type="term" value="F:lytic endotransglycosylase activity"/>
    <property type="evidence" value="ECO:0007669"/>
    <property type="project" value="UniProtKB-UniRule"/>
</dbReference>
<evidence type="ECO:0000256" key="7">
    <source>
        <dbReference type="HAMAP-Rule" id="MF_02065"/>
    </source>
</evidence>
<evidence type="ECO:0000256" key="3">
    <source>
        <dbReference type="ARBA" id="ARBA00022989"/>
    </source>
</evidence>
<dbReference type="GO" id="GO:0009252">
    <property type="term" value="P:peptidoglycan biosynthetic process"/>
    <property type="evidence" value="ECO:0007669"/>
    <property type="project" value="UniProtKB-UniRule"/>
</dbReference>
<organism evidence="8 9">
    <name type="scientific">candidate division WWE3 bacterium RIFCSPHIGHO2_01_FULL_42_13</name>
    <dbReference type="NCBI Taxonomy" id="1802617"/>
    <lineage>
        <taxon>Bacteria</taxon>
        <taxon>Katanobacteria</taxon>
    </lineage>
</organism>
<keyword evidence="3 7" id="KW-1133">Transmembrane helix</keyword>
<comment type="catalytic activity">
    <reaction evidence="7">
        <text>a peptidoglycan chain = a peptidoglycan chain with N-acetyl-1,6-anhydromuramyl-[peptide] at the reducing end + a peptidoglycan chain with N-acetylglucosamine at the non-reducing end.</text>
        <dbReference type="EC" id="4.2.2.29"/>
    </reaction>
</comment>
<proteinExistence type="inferred from homology"/>
<feature type="site" description="Important for catalytic activity" evidence="7">
    <location>
        <position position="220"/>
    </location>
</feature>
<dbReference type="STRING" id="1802617.A2886_03435"/>
<evidence type="ECO:0000256" key="5">
    <source>
        <dbReference type="ARBA" id="ARBA00023239"/>
    </source>
</evidence>
<feature type="transmembrane region" description="Helical" evidence="7">
    <location>
        <begin position="20"/>
        <end position="40"/>
    </location>
</feature>
<dbReference type="EC" id="4.2.2.29" evidence="7"/>
<dbReference type="Gene3D" id="3.30.1490.480">
    <property type="entry name" value="Endolytic murein transglycosylase"/>
    <property type="match status" value="1"/>
</dbReference>
<comment type="caution">
    <text evidence="8">The sequence shown here is derived from an EMBL/GenBank/DDBJ whole genome shotgun (WGS) entry which is preliminary data.</text>
</comment>
<protein>
    <recommendedName>
        <fullName evidence="7">Endolytic murein transglycosylase</fullName>
        <ecNumber evidence="7">4.2.2.29</ecNumber>
    </recommendedName>
    <alternativeName>
        <fullName evidence="7">Peptidoglycan lytic transglycosylase</fullName>
    </alternativeName>
    <alternativeName>
        <fullName evidence="7">Peptidoglycan polymerization terminase</fullName>
    </alternativeName>
</protein>
<dbReference type="PANTHER" id="PTHR30518:SF2">
    <property type="entry name" value="ENDOLYTIC MUREIN TRANSGLYCOSYLASE"/>
    <property type="match status" value="1"/>
</dbReference>
<comment type="subcellular location">
    <subcellularLocation>
        <location evidence="7">Cell membrane</location>
        <topology evidence="7">Single-pass membrane protein</topology>
    </subcellularLocation>
</comment>
<keyword evidence="1 7" id="KW-1003">Cell membrane</keyword>